<keyword evidence="2" id="KW-1185">Reference proteome</keyword>
<evidence type="ECO:0000313" key="2">
    <source>
        <dbReference type="Proteomes" id="UP001500618"/>
    </source>
</evidence>
<protein>
    <submittedName>
        <fullName evidence="1">Uncharacterized protein</fullName>
    </submittedName>
</protein>
<proteinExistence type="predicted"/>
<dbReference type="RefSeq" id="WP_163571860.1">
    <property type="nucleotide sequence ID" value="NZ_BAAANY010000032.1"/>
</dbReference>
<name>A0ABP4URR9_9ACTN</name>
<evidence type="ECO:0000313" key="1">
    <source>
        <dbReference type="EMBL" id="GAA1708907.1"/>
    </source>
</evidence>
<dbReference type="Proteomes" id="UP001500618">
    <property type="component" value="Unassembled WGS sequence"/>
</dbReference>
<gene>
    <name evidence="1" type="ORF">GCM10009765_68010</name>
</gene>
<accession>A0ABP4URR9</accession>
<organism evidence="1 2">
    <name type="scientific">Fodinicola feengrottensis</name>
    <dbReference type="NCBI Taxonomy" id="435914"/>
    <lineage>
        <taxon>Bacteria</taxon>
        <taxon>Bacillati</taxon>
        <taxon>Actinomycetota</taxon>
        <taxon>Actinomycetes</taxon>
        <taxon>Mycobacteriales</taxon>
        <taxon>Fodinicola</taxon>
    </lineage>
</organism>
<comment type="caution">
    <text evidence="1">The sequence shown here is derived from an EMBL/GenBank/DDBJ whole genome shotgun (WGS) entry which is preliminary data.</text>
</comment>
<reference evidence="2" key="1">
    <citation type="journal article" date="2019" name="Int. J. Syst. Evol. Microbiol.">
        <title>The Global Catalogue of Microorganisms (GCM) 10K type strain sequencing project: providing services to taxonomists for standard genome sequencing and annotation.</title>
        <authorList>
            <consortium name="The Broad Institute Genomics Platform"/>
            <consortium name="The Broad Institute Genome Sequencing Center for Infectious Disease"/>
            <person name="Wu L."/>
            <person name="Ma J."/>
        </authorList>
    </citation>
    <scope>NUCLEOTIDE SEQUENCE [LARGE SCALE GENOMIC DNA]</scope>
    <source>
        <strain evidence="2">JCM 14718</strain>
    </source>
</reference>
<dbReference type="EMBL" id="BAAANY010000032">
    <property type="protein sequence ID" value="GAA1708907.1"/>
    <property type="molecule type" value="Genomic_DNA"/>
</dbReference>
<sequence>MSGCVRTCPAGQVAVVLAGREGCREWAVEPARQEQTERLIEGLVSLSRGKGDRRGLSVIT</sequence>